<dbReference type="EMBL" id="AP027081">
    <property type="protein sequence ID" value="BDU75963.1"/>
    <property type="molecule type" value="Genomic_DNA"/>
</dbReference>
<feature type="domain" description="Sigma-54 factor interaction" evidence="6">
    <location>
        <begin position="362"/>
        <end position="592"/>
    </location>
</feature>
<dbReference type="AlphaFoldDB" id="A0AA48HCX2"/>
<organism evidence="7 8">
    <name type="scientific">Mesoterricola sediminis</name>
    <dbReference type="NCBI Taxonomy" id="2927980"/>
    <lineage>
        <taxon>Bacteria</taxon>
        <taxon>Pseudomonadati</taxon>
        <taxon>Acidobacteriota</taxon>
        <taxon>Holophagae</taxon>
        <taxon>Holophagales</taxon>
        <taxon>Holophagaceae</taxon>
        <taxon>Mesoterricola</taxon>
    </lineage>
</organism>
<dbReference type="Pfam" id="PF25601">
    <property type="entry name" value="AAA_lid_14"/>
    <property type="match status" value="1"/>
</dbReference>
<evidence type="ECO:0000259" key="6">
    <source>
        <dbReference type="PROSITE" id="PS50045"/>
    </source>
</evidence>
<dbReference type="InterPro" id="IPR025662">
    <property type="entry name" value="Sigma_54_int_dom_ATP-bd_1"/>
</dbReference>
<dbReference type="InterPro" id="IPR035965">
    <property type="entry name" value="PAS-like_dom_sf"/>
</dbReference>
<evidence type="ECO:0000256" key="5">
    <source>
        <dbReference type="ARBA" id="ARBA00023163"/>
    </source>
</evidence>
<evidence type="ECO:0000256" key="1">
    <source>
        <dbReference type="ARBA" id="ARBA00022741"/>
    </source>
</evidence>
<keyword evidence="8" id="KW-1185">Reference proteome</keyword>
<evidence type="ECO:0000313" key="8">
    <source>
        <dbReference type="Proteomes" id="UP001228113"/>
    </source>
</evidence>
<dbReference type="InterPro" id="IPR009057">
    <property type="entry name" value="Homeodomain-like_sf"/>
</dbReference>
<dbReference type="InterPro" id="IPR002197">
    <property type="entry name" value="HTH_Fis"/>
</dbReference>
<dbReference type="SUPFAM" id="SSF55785">
    <property type="entry name" value="PYP-like sensor domain (PAS domain)"/>
    <property type="match status" value="1"/>
</dbReference>
<evidence type="ECO:0000256" key="2">
    <source>
        <dbReference type="ARBA" id="ARBA00022840"/>
    </source>
</evidence>
<dbReference type="InterPro" id="IPR002078">
    <property type="entry name" value="Sigma_54_int"/>
</dbReference>
<dbReference type="PROSITE" id="PS50045">
    <property type="entry name" value="SIGMA54_INTERACT_4"/>
    <property type="match status" value="1"/>
</dbReference>
<dbReference type="InterPro" id="IPR058031">
    <property type="entry name" value="AAA_lid_NorR"/>
</dbReference>
<dbReference type="Pfam" id="PF00158">
    <property type="entry name" value="Sigma54_activat"/>
    <property type="match status" value="1"/>
</dbReference>
<protein>
    <recommendedName>
        <fullName evidence="6">Sigma-54 factor interaction domain-containing protein</fullName>
    </recommendedName>
</protein>
<accession>A0AA48HCX2</accession>
<keyword evidence="3" id="KW-0805">Transcription regulation</keyword>
<dbReference type="PANTHER" id="PTHR32071">
    <property type="entry name" value="TRANSCRIPTIONAL REGULATORY PROTEIN"/>
    <property type="match status" value="1"/>
</dbReference>
<dbReference type="SMART" id="SM00382">
    <property type="entry name" value="AAA"/>
    <property type="match status" value="1"/>
</dbReference>
<dbReference type="GO" id="GO:0006355">
    <property type="term" value="P:regulation of DNA-templated transcription"/>
    <property type="evidence" value="ECO:0007669"/>
    <property type="project" value="InterPro"/>
</dbReference>
<dbReference type="Gene3D" id="3.30.450.20">
    <property type="entry name" value="PAS domain"/>
    <property type="match status" value="1"/>
</dbReference>
<reference evidence="7" key="1">
    <citation type="journal article" date="2023" name="Int. J. Syst. Evol. Microbiol.">
        <title>Mesoterricola silvestris gen. nov., sp. nov., Mesoterricola sediminis sp. nov., Geothrix oryzae sp. nov., Geothrix edaphica sp. nov., Geothrix rubra sp. nov., and Geothrix limicola sp. nov., six novel members of Acidobacteriota isolated from soils.</title>
        <authorList>
            <person name="Itoh H."/>
            <person name="Sugisawa Y."/>
            <person name="Mise K."/>
            <person name="Xu Z."/>
            <person name="Kuniyasu M."/>
            <person name="Ushijima N."/>
            <person name="Kawano K."/>
            <person name="Kobayashi E."/>
            <person name="Shiratori Y."/>
            <person name="Masuda Y."/>
            <person name="Senoo K."/>
        </authorList>
    </citation>
    <scope>NUCLEOTIDE SEQUENCE</scope>
    <source>
        <strain evidence="7">W786</strain>
    </source>
</reference>
<dbReference type="KEGG" id="msea:METESE_09210"/>
<keyword evidence="1" id="KW-0547">Nucleotide-binding</keyword>
<name>A0AA48HCX2_9BACT</name>
<evidence type="ECO:0000256" key="4">
    <source>
        <dbReference type="ARBA" id="ARBA00023125"/>
    </source>
</evidence>
<dbReference type="PRINTS" id="PR01590">
    <property type="entry name" value="HTHFIS"/>
</dbReference>
<keyword evidence="4" id="KW-0238">DNA-binding</keyword>
<evidence type="ECO:0000313" key="7">
    <source>
        <dbReference type="EMBL" id="BDU75963.1"/>
    </source>
</evidence>
<dbReference type="InterPro" id="IPR003593">
    <property type="entry name" value="AAA+_ATPase"/>
</dbReference>
<dbReference type="Gene3D" id="3.40.50.300">
    <property type="entry name" value="P-loop containing nucleotide triphosphate hydrolases"/>
    <property type="match status" value="1"/>
</dbReference>
<proteinExistence type="predicted"/>
<sequence length="673" mass="74232">MASAARCSLKRAGGAGILVPMLNLSPSGEAAPLVPGTTPVGQVVEALLASGRATLQVAGPGGEVAGTFDLVDYLRRKGPVEAPHEPVQLHLQDPLDEAPAQPPLADGRLWRELLHALLSSPDKPMAALVDPDERILFSNTQLRQAFPDAFDGRPLRIRDLLPGHPQRRDGDASPISFWYVQNRERCFMVLKTRACADGVGALVLFELTAQLAQGHKAALDEVDLLKRVLDISVEGLQVVDARGVITLVNESFLQIHKLSREESEGHLVTDVIENTRMHIVARTGVPEVDEFQTISGHAYVVSRIPIFKDGKCLGAVGKIVFQDFREIQRLAEKVKRLQMELEALRKSQGKQHRDTRFTFDDIVAVSDSSVLAKERAMMGAPTSSTILLLGESGVGKEVYAQAIHNLSPRHDRPFVRVNCSAITETLIESELFGYAEGAFTGAKKGGRAGKFEQANTGTIFLDEIGDMPLEAQAKLLRVLQEREIDRVGGEGTMPVDIRVIAATNQDLWALVEQKKFRRDLFFRLNVIPIVIPPLRERPADIPALGTLFWADLQKTHGVAAKVLTEKAKRLLAEYTWPGNIRELRNVLERTFTIVRDDRISEDQVRMILLGVGSTGGRLNEQDESTLDRTVEKAERRAIGFALARTNNNKAQAAKLLGISRPLLYRKMSQYDIS</sequence>
<keyword evidence="2" id="KW-0067">ATP-binding</keyword>
<dbReference type="Gene3D" id="1.10.8.60">
    <property type="match status" value="1"/>
</dbReference>
<dbReference type="SUPFAM" id="SSF52540">
    <property type="entry name" value="P-loop containing nucleoside triphosphate hydrolases"/>
    <property type="match status" value="1"/>
</dbReference>
<dbReference type="GO" id="GO:0005524">
    <property type="term" value="F:ATP binding"/>
    <property type="evidence" value="ECO:0007669"/>
    <property type="project" value="UniProtKB-KW"/>
</dbReference>
<dbReference type="PROSITE" id="PS00688">
    <property type="entry name" value="SIGMA54_INTERACT_3"/>
    <property type="match status" value="1"/>
</dbReference>
<evidence type="ECO:0000256" key="3">
    <source>
        <dbReference type="ARBA" id="ARBA00023015"/>
    </source>
</evidence>
<dbReference type="PROSITE" id="PS00675">
    <property type="entry name" value="SIGMA54_INTERACT_1"/>
    <property type="match status" value="1"/>
</dbReference>
<dbReference type="Pfam" id="PF02954">
    <property type="entry name" value="HTH_8"/>
    <property type="match status" value="1"/>
</dbReference>
<dbReference type="CDD" id="cd00009">
    <property type="entry name" value="AAA"/>
    <property type="match status" value="1"/>
</dbReference>
<dbReference type="GO" id="GO:0043565">
    <property type="term" value="F:sequence-specific DNA binding"/>
    <property type="evidence" value="ECO:0007669"/>
    <property type="project" value="InterPro"/>
</dbReference>
<gene>
    <name evidence="7" type="ORF">METESE_09210</name>
</gene>
<keyword evidence="5" id="KW-0804">Transcription</keyword>
<dbReference type="InterPro" id="IPR025944">
    <property type="entry name" value="Sigma_54_int_dom_CS"/>
</dbReference>
<dbReference type="SUPFAM" id="SSF46689">
    <property type="entry name" value="Homeodomain-like"/>
    <property type="match status" value="1"/>
</dbReference>
<dbReference type="InterPro" id="IPR027417">
    <property type="entry name" value="P-loop_NTPase"/>
</dbReference>
<dbReference type="PROSITE" id="PS00676">
    <property type="entry name" value="SIGMA54_INTERACT_2"/>
    <property type="match status" value="1"/>
</dbReference>
<dbReference type="Gene3D" id="1.10.10.60">
    <property type="entry name" value="Homeodomain-like"/>
    <property type="match status" value="1"/>
</dbReference>
<dbReference type="Proteomes" id="UP001228113">
    <property type="component" value="Chromosome"/>
</dbReference>
<dbReference type="FunFam" id="3.40.50.300:FF:000006">
    <property type="entry name" value="DNA-binding transcriptional regulator NtrC"/>
    <property type="match status" value="1"/>
</dbReference>
<dbReference type="InterPro" id="IPR025943">
    <property type="entry name" value="Sigma_54_int_dom_ATP-bd_2"/>
</dbReference>